<evidence type="ECO:0000256" key="7">
    <source>
        <dbReference type="PROSITE-ProRule" id="PRU01379"/>
    </source>
</evidence>
<comment type="similarity">
    <text evidence="2 7">Belongs to the peptidase M14 family.</text>
</comment>
<evidence type="ECO:0000256" key="4">
    <source>
        <dbReference type="ARBA" id="ARBA00022801"/>
    </source>
</evidence>
<dbReference type="PROSITE" id="PS52035">
    <property type="entry name" value="PEPTIDASE_M14"/>
    <property type="match status" value="1"/>
</dbReference>
<dbReference type="RefSeq" id="WP_216458051.1">
    <property type="nucleotide sequence ID" value="NZ_JAHLQL010000009.1"/>
</dbReference>
<dbReference type="Proteomes" id="UP000736583">
    <property type="component" value="Unassembled WGS sequence"/>
</dbReference>
<dbReference type="PANTHER" id="PTHR11705:SF143">
    <property type="entry name" value="SLL0236 PROTEIN"/>
    <property type="match status" value="1"/>
</dbReference>
<comment type="caution">
    <text evidence="7">Lacks conserved residue(s) required for the propagation of feature annotation.</text>
</comment>
<evidence type="ECO:0000256" key="1">
    <source>
        <dbReference type="ARBA" id="ARBA00001947"/>
    </source>
</evidence>
<name>A0ABS6F4R2_9CLOT</name>
<keyword evidence="4" id="KW-0378">Hydrolase</keyword>
<evidence type="ECO:0000256" key="5">
    <source>
        <dbReference type="ARBA" id="ARBA00022833"/>
    </source>
</evidence>
<organism evidence="9 10">
    <name type="scientific">Clostridium simiarum</name>
    <dbReference type="NCBI Taxonomy" id="2841506"/>
    <lineage>
        <taxon>Bacteria</taxon>
        <taxon>Bacillati</taxon>
        <taxon>Bacillota</taxon>
        <taxon>Clostridia</taxon>
        <taxon>Eubacteriales</taxon>
        <taxon>Clostridiaceae</taxon>
        <taxon>Clostridium</taxon>
    </lineage>
</organism>
<comment type="caution">
    <text evidence="9">The sequence shown here is derived from an EMBL/GenBank/DDBJ whole genome shotgun (WGS) entry which is preliminary data.</text>
</comment>
<sequence>MGKYYPNINPGDFVPGGFTYNNNAQVVGDDLYIRDANGNRIDGRKIANGDRVTVLNVDYTKQLILVQYPTLSGIRQGYVSNVSKLIKYYNANSWVNGSTQKTVYDEDGSYLGLLNPYESATTLYKKNGMTHIVYNTHKGINTKSGYIVYESDNGIGNDSDIQIPDVYHLQAIKEQYGVSGKGRPLNAYKIGYGKKVLFAGFALHGWEDNWNNDGLALVNIANSLITKFGDYKSANNGLHGWTVYIAPCMNPDGVIVNGTNDGPGRCTVTTRIDMNRCFPYNFTPQHSSRNYTGANSLGAPEAQAIKSYLEKINLSSSEMIVLDFHGWMNFTQGNAEIGGYFGNQFGFGHYNIYSSGFLSSWATTLKNTKAVLIEYPTSTYSYDDVISGNYIGKTFNGIVNILKSN</sequence>
<dbReference type="EMBL" id="JAHLQL010000009">
    <property type="protein sequence ID" value="MBU5593395.1"/>
    <property type="molecule type" value="Genomic_DNA"/>
</dbReference>
<dbReference type="Pfam" id="PF00246">
    <property type="entry name" value="Peptidase_M14"/>
    <property type="match status" value="1"/>
</dbReference>
<evidence type="ECO:0000259" key="8">
    <source>
        <dbReference type="PROSITE" id="PS52035"/>
    </source>
</evidence>
<keyword evidence="5" id="KW-0862">Zinc</keyword>
<accession>A0ABS6F4R2</accession>
<gene>
    <name evidence="9" type="ORF">KQI89_16740</name>
</gene>
<feature type="domain" description="Peptidase M14" evidence="8">
    <location>
        <begin position="145"/>
        <end position="405"/>
    </location>
</feature>
<keyword evidence="10" id="KW-1185">Reference proteome</keyword>
<evidence type="ECO:0000256" key="6">
    <source>
        <dbReference type="ARBA" id="ARBA00023049"/>
    </source>
</evidence>
<proteinExistence type="inferred from homology"/>
<evidence type="ECO:0000256" key="2">
    <source>
        <dbReference type="ARBA" id="ARBA00005988"/>
    </source>
</evidence>
<keyword evidence="3" id="KW-0645">Protease</keyword>
<evidence type="ECO:0000313" key="9">
    <source>
        <dbReference type="EMBL" id="MBU5593395.1"/>
    </source>
</evidence>
<evidence type="ECO:0000313" key="10">
    <source>
        <dbReference type="Proteomes" id="UP000736583"/>
    </source>
</evidence>
<evidence type="ECO:0000256" key="3">
    <source>
        <dbReference type="ARBA" id="ARBA00022670"/>
    </source>
</evidence>
<dbReference type="PANTHER" id="PTHR11705">
    <property type="entry name" value="PROTEASE FAMILY M14 CARBOXYPEPTIDASE A,B"/>
    <property type="match status" value="1"/>
</dbReference>
<keyword evidence="6" id="KW-0482">Metalloprotease</keyword>
<reference evidence="9 10" key="1">
    <citation type="submission" date="2021-06" db="EMBL/GenBank/DDBJ databases">
        <authorList>
            <person name="Sun Q."/>
            <person name="Li D."/>
        </authorList>
    </citation>
    <scope>NUCLEOTIDE SEQUENCE [LARGE SCALE GENOMIC DNA]</scope>
    <source>
        <strain evidence="9 10">MSJ-4</strain>
    </source>
</reference>
<comment type="cofactor">
    <cofactor evidence="1">
        <name>Zn(2+)</name>
        <dbReference type="ChEBI" id="CHEBI:29105"/>
    </cofactor>
</comment>
<protein>
    <recommendedName>
        <fullName evidence="8">Peptidase M14 domain-containing protein</fullName>
    </recommendedName>
</protein>
<dbReference type="InterPro" id="IPR000834">
    <property type="entry name" value="Peptidase_M14"/>
</dbReference>